<gene>
    <name evidence="2" type="ORF">Fmac_019729</name>
</gene>
<dbReference type="Proteomes" id="UP001603857">
    <property type="component" value="Unassembled WGS sequence"/>
</dbReference>
<comment type="caution">
    <text evidence="2">The sequence shown here is derived from an EMBL/GenBank/DDBJ whole genome shotgun (WGS) entry which is preliminary data.</text>
</comment>
<sequence>MAFSESDCVEDRPYQQDMNINNRCSTPNRSDCRIPPSVAPPPPPKKKPFSFGTRKPQPPKNGYFHPPQPDLDHLFSLPPTSFLYT</sequence>
<accession>A0ABD1M9E0</accession>
<reference evidence="2 3" key="1">
    <citation type="submission" date="2024-08" db="EMBL/GenBank/DDBJ databases">
        <title>Insights into the chromosomal genome structure of Flemingia macrophylla.</title>
        <authorList>
            <person name="Ding Y."/>
            <person name="Zhao Y."/>
            <person name="Bi W."/>
            <person name="Wu M."/>
            <person name="Zhao G."/>
            <person name="Gong Y."/>
            <person name="Li W."/>
            <person name="Zhang P."/>
        </authorList>
    </citation>
    <scope>NUCLEOTIDE SEQUENCE [LARGE SCALE GENOMIC DNA]</scope>
    <source>
        <strain evidence="2">DYQJB</strain>
        <tissue evidence="2">Leaf</tissue>
    </source>
</reference>
<evidence type="ECO:0000256" key="1">
    <source>
        <dbReference type="SAM" id="MobiDB-lite"/>
    </source>
</evidence>
<dbReference type="AlphaFoldDB" id="A0ABD1M9E0"/>
<protein>
    <submittedName>
        <fullName evidence="2">Uncharacterized protein</fullName>
    </submittedName>
</protein>
<feature type="region of interest" description="Disordered" evidence="1">
    <location>
        <begin position="1"/>
        <end position="85"/>
    </location>
</feature>
<organism evidence="2 3">
    <name type="scientific">Flemingia macrophylla</name>
    <dbReference type="NCBI Taxonomy" id="520843"/>
    <lineage>
        <taxon>Eukaryota</taxon>
        <taxon>Viridiplantae</taxon>
        <taxon>Streptophyta</taxon>
        <taxon>Embryophyta</taxon>
        <taxon>Tracheophyta</taxon>
        <taxon>Spermatophyta</taxon>
        <taxon>Magnoliopsida</taxon>
        <taxon>eudicotyledons</taxon>
        <taxon>Gunneridae</taxon>
        <taxon>Pentapetalae</taxon>
        <taxon>rosids</taxon>
        <taxon>fabids</taxon>
        <taxon>Fabales</taxon>
        <taxon>Fabaceae</taxon>
        <taxon>Papilionoideae</taxon>
        <taxon>50 kb inversion clade</taxon>
        <taxon>NPAAA clade</taxon>
        <taxon>indigoferoid/millettioid clade</taxon>
        <taxon>Phaseoleae</taxon>
        <taxon>Flemingia</taxon>
    </lineage>
</organism>
<keyword evidence="3" id="KW-1185">Reference proteome</keyword>
<proteinExistence type="predicted"/>
<evidence type="ECO:0000313" key="3">
    <source>
        <dbReference type="Proteomes" id="UP001603857"/>
    </source>
</evidence>
<evidence type="ECO:0000313" key="2">
    <source>
        <dbReference type="EMBL" id="KAL2332148.1"/>
    </source>
</evidence>
<dbReference type="EMBL" id="JBGMDY010000006">
    <property type="protein sequence ID" value="KAL2332148.1"/>
    <property type="molecule type" value="Genomic_DNA"/>
</dbReference>
<name>A0ABD1M9E0_9FABA</name>
<feature type="compositionally biased region" description="Polar residues" evidence="1">
    <location>
        <begin position="16"/>
        <end position="29"/>
    </location>
</feature>